<dbReference type="AlphaFoldDB" id="A0A1B1NG58"/>
<dbReference type="Gene3D" id="1.10.10.10">
    <property type="entry name" value="Winged helix-like DNA-binding domain superfamily/Winged helix DNA-binding domain"/>
    <property type="match status" value="1"/>
</dbReference>
<dbReference type="Proteomes" id="UP000092482">
    <property type="component" value="Chromosome"/>
</dbReference>
<evidence type="ECO:0000259" key="2">
    <source>
        <dbReference type="Pfam" id="PF08223"/>
    </source>
</evidence>
<proteinExistence type="predicted"/>
<dbReference type="InterPro" id="IPR036388">
    <property type="entry name" value="WH-like_DNA-bd_sf"/>
</dbReference>
<sequence length="262" mass="28917">MQARSAVVDLFGDHLRRRGWWAPVSAILTLTGTVEVGAPATRTAISRLAAQGWLEPRTDTGLRGYAASARARDRWHRAHDRIYAGSPAPWDGRWHMVHVDSGGDRRRREQVAATLTYLGYGRLGGGGWVSPRPSPELADSLGPLEVGWVAVHGALDPAQDGSVLASRVWDLEELAAAHRRFEAGLPGVEEAARTGPEQSYRARTLLVHEWRRFLFRDPELPPQVLPPDWPGQRARARFLELARALAPAADHYVDDVLASATR</sequence>
<dbReference type="Gene3D" id="3.30.70.2650">
    <property type="match status" value="1"/>
</dbReference>
<evidence type="ECO:0000313" key="5">
    <source>
        <dbReference type="Proteomes" id="UP000092482"/>
    </source>
</evidence>
<feature type="domain" description="Transcriptional repressor PaaX-like N-terminal" evidence="1">
    <location>
        <begin position="3"/>
        <end position="65"/>
    </location>
</feature>
<gene>
    <name evidence="4" type="ORF">SGUI_3001</name>
</gene>
<dbReference type="Pfam" id="PF20803">
    <property type="entry name" value="PaaX_M"/>
    <property type="match status" value="1"/>
</dbReference>
<dbReference type="PIRSF" id="PIRSF020623">
    <property type="entry name" value="PaaX"/>
    <property type="match status" value="1"/>
</dbReference>
<dbReference type="InterPro" id="IPR013225">
    <property type="entry name" value="PaaX_C"/>
</dbReference>
<dbReference type="RefSeq" id="WP_066643517.1">
    <property type="nucleotide sequence ID" value="NZ_CP014989.1"/>
</dbReference>
<dbReference type="GO" id="GO:0006351">
    <property type="term" value="P:DNA-templated transcription"/>
    <property type="evidence" value="ECO:0007669"/>
    <property type="project" value="InterPro"/>
</dbReference>
<dbReference type="KEGG" id="serj:SGUI_3001"/>
<dbReference type="STRING" id="1758689.SGUI_3001"/>
<keyword evidence="5" id="KW-1185">Reference proteome</keyword>
<dbReference type="InterPro" id="IPR048846">
    <property type="entry name" value="PaaX-like_central"/>
</dbReference>
<dbReference type="Pfam" id="PF08223">
    <property type="entry name" value="PaaX_C"/>
    <property type="match status" value="1"/>
</dbReference>
<dbReference type="OrthoDB" id="2270427at2"/>
<name>A0A1B1NG58_9MICO</name>
<protein>
    <submittedName>
        <fullName evidence="4">Phenylacetic acid degradation operon negative regulatory protein paaX</fullName>
    </submittedName>
</protein>
<evidence type="ECO:0000259" key="1">
    <source>
        <dbReference type="Pfam" id="PF07848"/>
    </source>
</evidence>
<feature type="domain" description="Transcriptional repressor PaaX-like central Cas2-like" evidence="3">
    <location>
        <begin position="88"/>
        <end position="137"/>
    </location>
</feature>
<dbReference type="PANTHER" id="PTHR30319">
    <property type="entry name" value="PHENYLACETIC ACID REGULATOR-RELATED TRANSCRIPTIONAL REPRESSOR"/>
    <property type="match status" value="1"/>
</dbReference>
<dbReference type="InterPro" id="IPR011965">
    <property type="entry name" value="PaaX_trns_reg"/>
</dbReference>
<accession>A0A1B1NG58</accession>
<dbReference type="Gene3D" id="1.20.58.1460">
    <property type="match status" value="1"/>
</dbReference>
<reference evidence="4 5" key="1">
    <citation type="submission" date="2016-03" db="EMBL/GenBank/DDBJ databases">
        <title>Shallow-sea hydrothermal system.</title>
        <authorList>
            <person name="Tang K."/>
        </authorList>
    </citation>
    <scope>NUCLEOTIDE SEQUENCE [LARGE SCALE GENOMIC DNA]</scope>
    <source>
        <strain evidence="4 5">JLT9</strain>
    </source>
</reference>
<evidence type="ECO:0000259" key="3">
    <source>
        <dbReference type="Pfam" id="PF20803"/>
    </source>
</evidence>
<dbReference type="Pfam" id="PF07848">
    <property type="entry name" value="PaaX"/>
    <property type="match status" value="1"/>
</dbReference>
<dbReference type="PANTHER" id="PTHR30319:SF1">
    <property type="entry name" value="TRANSCRIPTIONAL REPRESSOR PAAX"/>
    <property type="match status" value="1"/>
</dbReference>
<dbReference type="InterPro" id="IPR012906">
    <property type="entry name" value="PaaX-like_N"/>
</dbReference>
<evidence type="ECO:0000313" key="4">
    <source>
        <dbReference type="EMBL" id="ANS80397.1"/>
    </source>
</evidence>
<dbReference type="EMBL" id="CP014989">
    <property type="protein sequence ID" value="ANS80397.1"/>
    <property type="molecule type" value="Genomic_DNA"/>
</dbReference>
<organism evidence="4 5">
    <name type="scientific">Serinicoccus hydrothermalis</name>
    <dbReference type="NCBI Taxonomy" id="1758689"/>
    <lineage>
        <taxon>Bacteria</taxon>
        <taxon>Bacillati</taxon>
        <taxon>Actinomycetota</taxon>
        <taxon>Actinomycetes</taxon>
        <taxon>Micrococcales</taxon>
        <taxon>Ornithinimicrobiaceae</taxon>
        <taxon>Serinicoccus</taxon>
    </lineage>
</organism>
<feature type="domain" description="Transcriptional repressor PaaX-like C-terminal" evidence="2">
    <location>
        <begin position="169"/>
        <end position="254"/>
    </location>
</feature>